<keyword evidence="1" id="KW-0812">Transmembrane</keyword>
<gene>
    <name evidence="5" type="primary">sctD</name>
    <name evidence="5" type="ORF">KSS90_09545</name>
</gene>
<organism evidence="5 6">
    <name type="scientific">Pseudomonas maumuensis</name>
    <dbReference type="NCBI Taxonomy" id="2842354"/>
    <lineage>
        <taxon>Bacteria</taxon>
        <taxon>Pseudomonadati</taxon>
        <taxon>Pseudomonadota</taxon>
        <taxon>Gammaproteobacteria</taxon>
        <taxon>Pseudomonadales</taxon>
        <taxon>Pseudomonadaceae</taxon>
        <taxon>Pseudomonas</taxon>
    </lineage>
</organism>
<evidence type="ECO:0000259" key="2">
    <source>
        <dbReference type="Pfam" id="PF16697"/>
    </source>
</evidence>
<feature type="domain" description="YscD-like Bon-like" evidence="3">
    <location>
        <begin position="169"/>
        <end position="228"/>
    </location>
</feature>
<dbReference type="Pfam" id="PF16697">
    <property type="entry name" value="Yop-YscD_cpl"/>
    <property type="match status" value="1"/>
</dbReference>
<evidence type="ECO:0000259" key="4">
    <source>
        <dbReference type="Pfam" id="PF23893"/>
    </source>
</evidence>
<feature type="transmembrane region" description="Helical" evidence="1">
    <location>
        <begin position="124"/>
        <end position="144"/>
    </location>
</feature>
<keyword evidence="1" id="KW-0472">Membrane</keyword>
<evidence type="ECO:0000313" key="6">
    <source>
        <dbReference type="Proteomes" id="UP000824010"/>
    </source>
</evidence>
<feature type="domain" description="YscD cytoplasmic" evidence="2">
    <location>
        <begin position="11"/>
        <end position="103"/>
    </location>
</feature>
<evidence type="ECO:0000313" key="5">
    <source>
        <dbReference type="EMBL" id="QXH58420.1"/>
    </source>
</evidence>
<dbReference type="RefSeq" id="WP_217869150.1">
    <property type="nucleotide sequence ID" value="NZ_CP077077.1"/>
</dbReference>
<sequence length="305" mass="33107">MSVHEMTWKLRVYSGLSKGAEVSLEAGRVVIGADPAQADLVLMDAGIAAVHLVLMVGPDGVRLLEWAASESPTQAGVAVGADTGLQARAVQRCGPLCWAFCAQGDVFAEQLLEPAARRGTRGGWFMVPGAGLLLLLVLLSRLLIPEAEAQATRPALDPPVEPASLPANQARTRLAQLLREWQLEDALTLEERADALVLRGALDDQQHQDYRNLQRQFRQAFGERPLLKLIDEARAPQPGRLDLPVRAVSLGRVPYVTLTDNRRYPVGALMPSGVRVLAIDAQAITLRKGGRNYLVKLKERPSDDG</sequence>
<evidence type="ECO:0000259" key="3">
    <source>
        <dbReference type="Pfam" id="PF21934"/>
    </source>
</evidence>
<dbReference type="NCBIfam" id="TIGR02500">
    <property type="entry name" value="type_III_yscD"/>
    <property type="match status" value="1"/>
</dbReference>
<proteinExistence type="predicted"/>
<dbReference type="EMBL" id="CP077077">
    <property type="protein sequence ID" value="QXH58420.1"/>
    <property type="molecule type" value="Genomic_DNA"/>
</dbReference>
<dbReference type="Pfam" id="PF21934">
    <property type="entry name" value="Yop-YscD_ppl_3rd"/>
    <property type="match status" value="1"/>
</dbReference>
<dbReference type="Proteomes" id="UP000824010">
    <property type="component" value="Chromosome"/>
</dbReference>
<protein>
    <submittedName>
        <fullName evidence="5">Type III secretion system inner membrane ring subunit SctD</fullName>
    </submittedName>
</protein>
<keyword evidence="1" id="KW-1133">Transmembrane helix</keyword>
<keyword evidence="6" id="KW-1185">Reference proteome</keyword>
<dbReference type="InterPro" id="IPR032030">
    <property type="entry name" value="YscD_cytoplasmic_dom"/>
</dbReference>
<accession>A0ABX8NQU1</accession>
<dbReference type="InterPro" id="IPR057770">
    <property type="entry name" value="YscD/Y4YQ_C"/>
</dbReference>
<dbReference type="InterPro" id="IPR053946">
    <property type="entry name" value="YscD_ppl_3rd"/>
</dbReference>
<reference evidence="5 6" key="1">
    <citation type="journal article" date="2021" name="Microorganisms">
        <title>The Ever-Expanding Pseudomonas Genus: Description of 43 New Species and Partition of the Pseudomonas putida Group.</title>
        <authorList>
            <person name="Girard L."/>
            <person name="Lood C."/>
            <person name="Hofte M."/>
            <person name="Vandamme P."/>
            <person name="Rokni-Zadeh H."/>
            <person name="van Noort V."/>
            <person name="Lavigne R."/>
            <person name="De Mot R."/>
        </authorList>
    </citation>
    <scope>NUCLEOTIDE SEQUENCE [LARGE SCALE GENOMIC DNA]</scope>
    <source>
        <strain evidence="5 6">COW77</strain>
    </source>
</reference>
<dbReference type="InterPro" id="IPR012843">
    <property type="entry name" value="YscD"/>
</dbReference>
<name>A0ABX8NQU1_9PSED</name>
<evidence type="ECO:0000256" key="1">
    <source>
        <dbReference type="SAM" id="Phobius"/>
    </source>
</evidence>
<feature type="domain" description="YscD/Y4YQ C-terminal" evidence="4">
    <location>
        <begin position="243"/>
        <end position="293"/>
    </location>
</feature>
<dbReference type="Pfam" id="PF23893">
    <property type="entry name" value="Y4YQ_C"/>
    <property type="match status" value="1"/>
</dbReference>